<reference evidence="1" key="1">
    <citation type="journal article" date="2022" name="Int. J. Mol. Sci.">
        <title>Draft Genome of Tanacetum Coccineum: Genomic Comparison of Closely Related Tanacetum-Family Plants.</title>
        <authorList>
            <person name="Yamashiro T."/>
            <person name="Shiraishi A."/>
            <person name="Nakayama K."/>
            <person name="Satake H."/>
        </authorList>
    </citation>
    <scope>NUCLEOTIDE SEQUENCE</scope>
</reference>
<name>A0ABQ5HDD4_9ASTR</name>
<evidence type="ECO:0000313" key="1">
    <source>
        <dbReference type="EMBL" id="GJT85891.1"/>
    </source>
</evidence>
<evidence type="ECO:0000313" key="2">
    <source>
        <dbReference type="Proteomes" id="UP001151760"/>
    </source>
</evidence>
<keyword evidence="2" id="KW-1185">Reference proteome</keyword>
<protein>
    <recommendedName>
        <fullName evidence="3">Retrotransposon gag domain-containing protein</fullName>
    </recommendedName>
</protein>
<dbReference type="EMBL" id="BQNB010019493">
    <property type="protein sequence ID" value="GJT85891.1"/>
    <property type="molecule type" value="Genomic_DNA"/>
</dbReference>
<accession>A0ABQ5HDD4</accession>
<dbReference type="Proteomes" id="UP001151760">
    <property type="component" value="Unassembled WGS sequence"/>
</dbReference>
<evidence type="ECO:0008006" key="3">
    <source>
        <dbReference type="Google" id="ProtNLM"/>
    </source>
</evidence>
<comment type="caution">
    <text evidence="1">The sequence shown here is derived from an EMBL/GenBank/DDBJ whole genome shotgun (WGS) entry which is preliminary data.</text>
</comment>
<proteinExistence type="predicted"/>
<organism evidence="1 2">
    <name type="scientific">Tanacetum coccineum</name>
    <dbReference type="NCBI Taxonomy" id="301880"/>
    <lineage>
        <taxon>Eukaryota</taxon>
        <taxon>Viridiplantae</taxon>
        <taxon>Streptophyta</taxon>
        <taxon>Embryophyta</taxon>
        <taxon>Tracheophyta</taxon>
        <taxon>Spermatophyta</taxon>
        <taxon>Magnoliopsida</taxon>
        <taxon>eudicotyledons</taxon>
        <taxon>Gunneridae</taxon>
        <taxon>Pentapetalae</taxon>
        <taxon>asterids</taxon>
        <taxon>campanulids</taxon>
        <taxon>Asterales</taxon>
        <taxon>Asteraceae</taxon>
        <taxon>Asteroideae</taxon>
        <taxon>Anthemideae</taxon>
        <taxon>Anthemidinae</taxon>
        <taxon>Tanacetum</taxon>
    </lineage>
</organism>
<gene>
    <name evidence="1" type="ORF">Tco_1067608</name>
</gene>
<reference evidence="1" key="2">
    <citation type="submission" date="2022-01" db="EMBL/GenBank/DDBJ databases">
        <authorList>
            <person name="Yamashiro T."/>
            <person name="Shiraishi A."/>
            <person name="Satake H."/>
            <person name="Nakayama K."/>
        </authorList>
    </citation>
    <scope>NUCLEOTIDE SEQUENCE</scope>
</reference>
<sequence>MASDGSDPDAEYALSRLLQRGTVAEYQNEFEMLISRVTRRSEFLLTMNYISGLKVSLQIEVLSARTTTLGEAFSLACITVARFEEESNLAVDTIVGDQEDPEVKDKQVKKADDREIKNIKDEEDESWFLAHEIDYPNVNEKKADHRNNKMEGGRGKRVLAASMEDETTLFLEP</sequence>